<dbReference type="KEGG" id="tmk:QGN29_11685"/>
<feature type="transmembrane region" description="Helical" evidence="1">
    <location>
        <begin position="6"/>
        <end position="23"/>
    </location>
</feature>
<feature type="transmembrane region" description="Helical" evidence="1">
    <location>
        <begin position="146"/>
        <end position="167"/>
    </location>
</feature>
<dbReference type="Proteomes" id="UP001268683">
    <property type="component" value="Chromosome"/>
</dbReference>
<keyword evidence="1" id="KW-0812">Transmembrane</keyword>
<keyword evidence="1" id="KW-1133">Transmembrane helix</keyword>
<reference evidence="2" key="1">
    <citation type="submission" date="2023-04" db="EMBL/GenBank/DDBJ databases">
        <title>Complete genome sequence of Temperatibacter marinus.</title>
        <authorList>
            <person name="Rong J.-C."/>
            <person name="Yi M.-L."/>
            <person name="Zhao Q."/>
        </authorList>
    </citation>
    <scope>NUCLEOTIDE SEQUENCE</scope>
    <source>
        <strain evidence="2">NBRC 110045</strain>
    </source>
</reference>
<organism evidence="2 3">
    <name type="scientific">Temperatibacter marinus</name>
    <dbReference type="NCBI Taxonomy" id="1456591"/>
    <lineage>
        <taxon>Bacteria</taxon>
        <taxon>Pseudomonadati</taxon>
        <taxon>Pseudomonadota</taxon>
        <taxon>Alphaproteobacteria</taxon>
        <taxon>Kordiimonadales</taxon>
        <taxon>Temperatibacteraceae</taxon>
        <taxon>Temperatibacter</taxon>
    </lineage>
</organism>
<evidence type="ECO:0000313" key="2">
    <source>
        <dbReference type="EMBL" id="WND02212.1"/>
    </source>
</evidence>
<feature type="transmembrane region" description="Helical" evidence="1">
    <location>
        <begin position="58"/>
        <end position="79"/>
    </location>
</feature>
<name>A0AA52H973_9PROT</name>
<dbReference type="EMBL" id="CP123872">
    <property type="protein sequence ID" value="WND02212.1"/>
    <property type="molecule type" value="Genomic_DNA"/>
</dbReference>
<dbReference type="AlphaFoldDB" id="A0AA52H973"/>
<keyword evidence="3" id="KW-1185">Reference proteome</keyword>
<feature type="transmembrane region" description="Helical" evidence="1">
    <location>
        <begin position="115"/>
        <end position="134"/>
    </location>
</feature>
<evidence type="ECO:0000256" key="1">
    <source>
        <dbReference type="SAM" id="Phobius"/>
    </source>
</evidence>
<evidence type="ECO:0000313" key="3">
    <source>
        <dbReference type="Proteomes" id="UP001268683"/>
    </source>
</evidence>
<proteinExistence type="predicted"/>
<feature type="transmembrane region" description="Helical" evidence="1">
    <location>
        <begin position="187"/>
        <end position="209"/>
    </location>
</feature>
<keyword evidence="1" id="KW-0472">Membrane</keyword>
<protein>
    <submittedName>
        <fullName evidence="2">Uncharacterized protein</fullName>
    </submittedName>
</protein>
<accession>A0AA52H973</accession>
<sequence>MYLSLFTMIITLLLTSVTLFVVARALEWQYGSREWFISTFGFAIAFLLITSADDHTSVYLVFLSNFIQVLCFITVVKGALIYLDIDYSNKLYGFLLFSVIASMMFGRVYEHSSVVYTGFVVTGSIMLLCFYALFKIGRLLVQKATWQKSLLSLVFLLTMLMCSNRLYDIFVNGVPETTTLLELNDKYYYIVSINSLIICSIFVVLLWAVEDSALNTFTNEKGDL</sequence>
<feature type="transmembrane region" description="Helical" evidence="1">
    <location>
        <begin position="35"/>
        <end position="52"/>
    </location>
</feature>
<dbReference type="RefSeq" id="WP_310798047.1">
    <property type="nucleotide sequence ID" value="NZ_CP123872.1"/>
</dbReference>
<feature type="transmembrane region" description="Helical" evidence="1">
    <location>
        <begin position="91"/>
        <end position="109"/>
    </location>
</feature>
<gene>
    <name evidence="2" type="ORF">QGN29_11685</name>
</gene>